<accession>A0A1S3K1V5</accession>
<keyword evidence="2" id="KW-0175">Coiled coil</keyword>
<dbReference type="Proteomes" id="UP000085678">
    <property type="component" value="Unplaced"/>
</dbReference>
<feature type="region of interest" description="Disordered" evidence="3">
    <location>
        <begin position="111"/>
        <end position="138"/>
    </location>
</feature>
<evidence type="ECO:0000256" key="2">
    <source>
        <dbReference type="SAM" id="Coils"/>
    </source>
</evidence>
<dbReference type="InterPro" id="IPR013320">
    <property type="entry name" value="ConA-like_dom_sf"/>
</dbReference>
<dbReference type="SUPFAM" id="SSF49899">
    <property type="entry name" value="Concanavalin A-like lectins/glucanases"/>
    <property type="match status" value="1"/>
</dbReference>
<gene>
    <name evidence="6" type="primary">LOC106178111</name>
</gene>
<reference evidence="6" key="1">
    <citation type="submission" date="2025-08" db="UniProtKB">
        <authorList>
            <consortium name="RefSeq"/>
        </authorList>
    </citation>
    <scope>IDENTIFICATION</scope>
    <source>
        <tissue evidence="6">Gonads</tissue>
    </source>
</reference>
<dbReference type="Pfam" id="PF00629">
    <property type="entry name" value="MAM"/>
    <property type="match status" value="1"/>
</dbReference>
<dbReference type="RefSeq" id="XP_013416613.1">
    <property type="nucleotide sequence ID" value="XM_013561159.1"/>
</dbReference>
<dbReference type="PROSITE" id="PS50060">
    <property type="entry name" value="MAM_2"/>
    <property type="match status" value="1"/>
</dbReference>
<dbReference type="InterPro" id="IPR000998">
    <property type="entry name" value="MAM_dom"/>
</dbReference>
<evidence type="ECO:0000259" key="4">
    <source>
        <dbReference type="PROSITE" id="PS50060"/>
    </source>
</evidence>
<dbReference type="SMART" id="SM00137">
    <property type="entry name" value="MAM"/>
    <property type="match status" value="1"/>
</dbReference>
<keyword evidence="1" id="KW-0677">Repeat</keyword>
<evidence type="ECO:0000313" key="6">
    <source>
        <dbReference type="RefSeq" id="XP_013416613.1"/>
    </source>
</evidence>
<sequence>MINILFILFSSLKDFTKMHLNTFTCLFLLVQLFQSRHTARLNTTKPRGDNSTKQQCQLDLKIPDYNKLCPDHRKQMHRHNVLLTKLIKAQEAFMSEMSVLIKQVNEKNIQDEQDLQDDDKLNKDQGDSANQLESTPVEKNGGILVATLEVNEVKNHEKQTEQLTMRLEYLTKQMNKQNEVLNQMILERSEYKMNLENMKMQMFDALRDFKSLETKVDTMQSHMTFQYRPQVDVAPLTEFHQTIYLDEQYALPVADPGSVVFECTFEKDLCGCAQDTDDDFEWTRHSKETTTRMTGPSHDHTTRGMGYYMYIETSPPLKPGDKARLTTPPMAMSKDGYCVQFYYHMFGYSTGSLSVYVNTGKDGRMRKTPVWTRTGNQGNIWHKAQVRLVAVDKVQVTFEGIRGFTGLGDIALDDILIRNGKCI</sequence>
<dbReference type="KEGG" id="lak:106178111"/>
<dbReference type="PROSITE" id="PS00740">
    <property type="entry name" value="MAM_1"/>
    <property type="match status" value="1"/>
</dbReference>
<dbReference type="STRING" id="7574.A0A1S3K1V5"/>
<dbReference type="GO" id="GO:0016020">
    <property type="term" value="C:membrane"/>
    <property type="evidence" value="ECO:0007669"/>
    <property type="project" value="InterPro"/>
</dbReference>
<dbReference type="PANTHER" id="PTHR23282">
    <property type="entry name" value="APICAL ENDOSOMAL GLYCOPROTEIN PRECURSOR"/>
    <property type="match status" value="1"/>
</dbReference>
<dbReference type="CDD" id="cd06263">
    <property type="entry name" value="MAM"/>
    <property type="match status" value="1"/>
</dbReference>
<keyword evidence="5" id="KW-1185">Reference proteome</keyword>
<dbReference type="AlphaFoldDB" id="A0A1S3K1V5"/>
<evidence type="ECO:0000313" key="5">
    <source>
        <dbReference type="Proteomes" id="UP000085678"/>
    </source>
</evidence>
<dbReference type="PRINTS" id="PR00020">
    <property type="entry name" value="MAMDOMAIN"/>
</dbReference>
<dbReference type="FunFam" id="2.60.120.200:FF:000128">
    <property type="entry name" value="enteropeptidase isoform X2"/>
    <property type="match status" value="1"/>
</dbReference>
<name>A0A1S3K1V5_LINAN</name>
<protein>
    <submittedName>
        <fullName evidence="6">MAM domain-containing glycosylphosphatidylinositol anchor protein 1 isoform X1</fullName>
    </submittedName>
</protein>
<evidence type="ECO:0000256" key="1">
    <source>
        <dbReference type="ARBA" id="ARBA00022737"/>
    </source>
</evidence>
<dbReference type="PANTHER" id="PTHR23282:SF146">
    <property type="entry name" value="RT07201P-RELATED"/>
    <property type="match status" value="1"/>
</dbReference>
<dbReference type="GeneID" id="106178111"/>
<evidence type="ECO:0000256" key="3">
    <source>
        <dbReference type="SAM" id="MobiDB-lite"/>
    </source>
</evidence>
<dbReference type="InterPro" id="IPR051560">
    <property type="entry name" value="MAM_domain-containing"/>
</dbReference>
<dbReference type="InParanoid" id="A0A1S3K1V5"/>
<organism evidence="5 6">
    <name type="scientific">Lingula anatina</name>
    <name type="common">Brachiopod</name>
    <name type="synonym">Lingula unguis</name>
    <dbReference type="NCBI Taxonomy" id="7574"/>
    <lineage>
        <taxon>Eukaryota</taxon>
        <taxon>Metazoa</taxon>
        <taxon>Spiralia</taxon>
        <taxon>Lophotrochozoa</taxon>
        <taxon>Brachiopoda</taxon>
        <taxon>Linguliformea</taxon>
        <taxon>Lingulata</taxon>
        <taxon>Lingulida</taxon>
        <taxon>Linguloidea</taxon>
        <taxon>Lingulidae</taxon>
        <taxon>Lingula</taxon>
    </lineage>
</organism>
<dbReference type="Gene3D" id="2.60.120.200">
    <property type="match status" value="1"/>
</dbReference>
<dbReference type="OrthoDB" id="412155at2759"/>
<feature type="coiled-coil region" evidence="2">
    <location>
        <begin position="153"/>
        <end position="201"/>
    </location>
</feature>
<proteinExistence type="predicted"/>
<feature type="domain" description="MAM" evidence="4">
    <location>
        <begin position="261"/>
        <end position="423"/>
    </location>
</feature>